<evidence type="ECO:0000313" key="2">
    <source>
        <dbReference type="EMBL" id="KAF1830331.1"/>
    </source>
</evidence>
<dbReference type="OrthoDB" id="3791893at2759"/>
<protein>
    <submittedName>
        <fullName evidence="2">Uncharacterized protein</fullName>
    </submittedName>
</protein>
<organism evidence="2 3">
    <name type="scientific">Decorospora gaudefroyi</name>
    <dbReference type="NCBI Taxonomy" id="184978"/>
    <lineage>
        <taxon>Eukaryota</taxon>
        <taxon>Fungi</taxon>
        <taxon>Dikarya</taxon>
        <taxon>Ascomycota</taxon>
        <taxon>Pezizomycotina</taxon>
        <taxon>Dothideomycetes</taxon>
        <taxon>Pleosporomycetidae</taxon>
        <taxon>Pleosporales</taxon>
        <taxon>Pleosporineae</taxon>
        <taxon>Pleosporaceae</taxon>
        <taxon>Decorospora</taxon>
    </lineage>
</organism>
<name>A0A6A5K0T8_9PLEO</name>
<dbReference type="AlphaFoldDB" id="A0A6A5K0T8"/>
<accession>A0A6A5K0T8</accession>
<feature type="compositionally biased region" description="Low complexity" evidence="1">
    <location>
        <begin position="58"/>
        <end position="76"/>
    </location>
</feature>
<evidence type="ECO:0000256" key="1">
    <source>
        <dbReference type="SAM" id="MobiDB-lite"/>
    </source>
</evidence>
<gene>
    <name evidence="2" type="ORF">BDW02DRAFT_601774</name>
</gene>
<dbReference type="EMBL" id="ML975400">
    <property type="protein sequence ID" value="KAF1830331.1"/>
    <property type="molecule type" value="Genomic_DNA"/>
</dbReference>
<feature type="region of interest" description="Disordered" evidence="1">
    <location>
        <begin position="1"/>
        <end position="23"/>
    </location>
</feature>
<proteinExistence type="predicted"/>
<feature type="region of interest" description="Disordered" evidence="1">
    <location>
        <begin position="36"/>
        <end position="95"/>
    </location>
</feature>
<sequence>MGVPLHARNPNNEEPSNPGTRNLVTITQSIALAQLDGTSDYYSRPSPAANPTNYNPRQSLSQHLHQHQGQPSRNVPSAPPPPRPQTRGPGNVASDLLPYCTIGPPLNEAQVVALSDVVGSLSELVVLALRAASGDANCVDRLEDAVGQVAAANIAEFFAEEWEVGG</sequence>
<feature type="compositionally biased region" description="Polar residues" evidence="1">
    <location>
        <begin position="9"/>
        <end position="23"/>
    </location>
</feature>
<dbReference type="Proteomes" id="UP000800040">
    <property type="component" value="Unassembled WGS sequence"/>
</dbReference>
<evidence type="ECO:0000313" key="3">
    <source>
        <dbReference type="Proteomes" id="UP000800040"/>
    </source>
</evidence>
<keyword evidence="3" id="KW-1185">Reference proteome</keyword>
<reference evidence="2" key="1">
    <citation type="submission" date="2020-01" db="EMBL/GenBank/DDBJ databases">
        <authorList>
            <consortium name="DOE Joint Genome Institute"/>
            <person name="Haridas S."/>
            <person name="Albert R."/>
            <person name="Binder M."/>
            <person name="Bloem J."/>
            <person name="Labutti K."/>
            <person name="Salamov A."/>
            <person name="Andreopoulos B."/>
            <person name="Baker S.E."/>
            <person name="Barry K."/>
            <person name="Bills G."/>
            <person name="Bluhm B.H."/>
            <person name="Cannon C."/>
            <person name="Castanera R."/>
            <person name="Culley D.E."/>
            <person name="Daum C."/>
            <person name="Ezra D."/>
            <person name="Gonzalez J.B."/>
            <person name="Henrissat B."/>
            <person name="Kuo A."/>
            <person name="Liang C."/>
            <person name="Lipzen A."/>
            <person name="Lutzoni F."/>
            <person name="Magnuson J."/>
            <person name="Mondo S."/>
            <person name="Nolan M."/>
            <person name="Ohm R."/>
            <person name="Pangilinan J."/>
            <person name="Park H.-J."/>
            <person name="Ramirez L."/>
            <person name="Alfaro M."/>
            <person name="Sun H."/>
            <person name="Tritt A."/>
            <person name="Yoshinaga Y."/>
            <person name="Zwiers L.-H."/>
            <person name="Turgeon B.G."/>
            <person name="Goodwin S.B."/>
            <person name="Spatafora J.W."/>
            <person name="Crous P.W."/>
            <person name="Grigoriev I.V."/>
        </authorList>
    </citation>
    <scope>NUCLEOTIDE SEQUENCE</scope>
    <source>
        <strain evidence="2">P77</strain>
    </source>
</reference>